<evidence type="ECO:0000313" key="2">
    <source>
        <dbReference type="Proteomes" id="UP000630142"/>
    </source>
</evidence>
<proteinExistence type="predicted"/>
<reference evidence="1" key="2">
    <citation type="submission" date="2020-09" db="EMBL/GenBank/DDBJ databases">
        <authorList>
            <person name="Sun Q."/>
            <person name="Kim S."/>
        </authorList>
    </citation>
    <scope>NUCLEOTIDE SEQUENCE</scope>
    <source>
        <strain evidence="1">KCTC 42249</strain>
    </source>
</reference>
<organism evidence="1 2">
    <name type="scientific">Tianweitania populi</name>
    <dbReference type="NCBI Taxonomy" id="1607949"/>
    <lineage>
        <taxon>Bacteria</taxon>
        <taxon>Pseudomonadati</taxon>
        <taxon>Pseudomonadota</taxon>
        <taxon>Alphaproteobacteria</taxon>
        <taxon>Hyphomicrobiales</taxon>
        <taxon>Phyllobacteriaceae</taxon>
        <taxon>Tianweitania</taxon>
    </lineage>
</organism>
<comment type="caution">
    <text evidence="1">The sequence shown here is derived from an EMBL/GenBank/DDBJ whole genome shotgun (WGS) entry which is preliminary data.</text>
</comment>
<evidence type="ECO:0008006" key="3">
    <source>
        <dbReference type="Google" id="ProtNLM"/>
    </source>
</evidence>
<dbReference type="AlphaFoldDB" id="A0A8J3DY18"/>
<dbReference type="Proteomes" id="UP000630142">
    <property type="component" value="Unassembled WGS sequence"/>
</dbReference>
<name>A0A8J3DY18_9HYPH</name>
<evidence type="ECO:0000313" key="1">
    <source>
        <dbReference type="EMBL" id="GHD24400.1"/>
    </source>
</evidence>
<accession>A0A8J3DY18</accession>
<sequence>MSVIHRCDDDQRSTCTFIICCTKENQWLVFTPDRSTGGFFRSAEEARRFARSEARSHSHGEVIVMSDDGCDVETFEQARKANVFHLDAGRNPAPGHAS</sequence>
<reference evidence="1" key="1">
    <citation type="journal article" date="2014" name="Int. J. Syst. Evol. Microbiol.">
        <title>Complete genome sequence of Corynebacterium casei LMG S-19264T (=DSM 44701T), isolated from a smear-ripened cheese.</title>
        <authorList>
            <consortium name="US DOE Joint Genome Institute (JGI-PGF)"/>
            <person name="Walter F."/>
            <person name="Albersmeier A."/>
            <person name="Kalinowski J."/>
            <person name="Ruckert C."/>
        </authorList>
    </citation>
    <scope>NUCLEOTIDE SEQUENCE</scope>
    <source>
        <strain evidence="1">KCTC 42249</strain>
    </source>
</reference>
<gene>
    <name evidence="1" type="ORF">GCM10016234_40570</name>
</gene>
<dbReference type="EMBL" id="BMZQ01000007">
    <property type="protein sequence ID" value="GHD24400.1"/>
    <property type="molecule type" value="Genomic_DNA"/>
</dbReference>
<keyword evidence="2" id="KW-1185">Reference proteome</keyword>
<protein>
    <recommendedName>
        <fullName evidence="3">DUF2188 domain-containing protein</fullName>
    </recommendedName>
</protein>